<proteinExistence type="predicted"/>
<sequence>MKTSAFTVKTGFVLLFAITLTGLQSCKEKEVAPEFYLSATIDGKAWQANVTNSQNTIVGAAKVNNQVAVIGQQKTDKTATLVIMFPKNVTLNQSMNFTESQLSTLAYTPDDVAAYSTEPNRGGSGTYTVTRFDEENKIVEGTFSGEAINISNGVKLKITNGRFRATLFDAPPTTTPTTPGTKR</sequence>
<name>A0A368JHL6_9BACT</name>
<dbReference type="AlphaFoldDB" id="A0A368JHL6"/>
<organism evidence="1 2">
    <name type="scientific">Larkinella punicea</name>
    <dbReference type="NCBI Taxonomy" id="2315727"/>
    <lineage>
        <taxon>Bacteria</taxon>
        <taxon>Pseudomonadati</taxon>
        <taxon>Bacteroidota</taxon>
        <taxon>Cytophagia</taxon>
        <taxon>Cytophagales</taxon>
        <taxon>Spirosomataceae</taxon>
        <taxon>Larkinella</taxon>
    </lineage>
</organism>
<dbReference type="EMBL" id="QOWE01000026">
    <property type="protein sequence ID" value="RCR66536.1"/>
    <property type="molecule type" value="Genomic_DNA"/>
</dbReference>
<reference evidence="1 2" key="1">
    <citation type="submission" date="2018-07" db="EMBL/GenBank/DDBJ databases">
        <title>Genome analysis of Larkinella rosea.</title>
        <authorList>
            <person name="Zhou Z."/>
            <person name="Wang G."/>
        </authorList>
    </citation>
    <scope>NUCLEOTIDE SEQUENCE [LARGE SCALE GENOMIC DNA]</scope>
    <source>
        <strain evidence="2">zzj9</strain>
    </source>
</reference>
<dbReference type="RefSeq" id="WP_114409015.1">
    <property type="nucleotide sequence ID" value="NZ_QOWE01000026.1"/>
</dbReference>
<evidence type="ECO:0000313" key="1">
    <source>
        <dbReference type="EMBL" id="RCR66536.1"/>
    </source>
</evidence>
<keyword evidence="2" id="KW-1185">Reference proteome</keyword>
<dbReference type="PROSITE" id="PS51257">
    <property type="entry name" value="PROKAR_LIPOPROTEIN"/>
    <property type="match status" value="1"/>
</dbReference>
<dbReference type="Proteomes" id="UP000253383">
    <property type="component" value="Unassembled WGS sequence"/>
</dbReference>
<accession>A0A368JHL6</accession>
<dbReference type="OrthoDB" id="881763at2"/>
<evidence type="ECO:0000313" key="2">
    <source>
        <dbReference type="Proteomes" id="UP000253383"/>
    </source>
</evidence>
<protein>
    <submittedName>
        <fullName evidence="1">Uncharacterized protein</fullName>
    </submittedName>
</protein>
<comment type="caution">
    <text evidence="1">The sequence shown here is derived from an EMBL/GenBank/DDBJ whole genome shotgun (WGS) entry which is preliminary data.</text>
</comment>
<gene>
    <name evidence="1" type="ORF">DUE52_26035</name>
</gene>